<feature type="compositionally biased region" description="Low complexity" evidence="2">
    <location>
        <begin position="55"/>
        <end position="67"/>
    </location>
</feature>
<feature type="compositionally biased region" description="Basic and acidic residues" evidence="2">
    <location>
        <begin position="318"/>
        <end position="334"/>
    </location>
</feature>
<sequence>MFSSSSSSVDTPPRVIFRRETWFRVPSGSPDDPDIVCDLEDRPDETVEDLALNDSLPSKSSLPSPTLEFPTTNITASRSASRVTSIYRQSNPNDPIATPHNPTSIIEDLGSASDSGSESDSSASETGDSVHELVKIFISSEAFQKRNETYSTWNKRRKDNTTNQKTIERLEIKLKTPNMQLVDLQLQIHDADSGAKRQETRISNSHVSIQDASRSIYAEICPEDQGLTTHLGECGVALQKVIADKNAEAKIKLDGMQAAVKDKIVKIEEQIKAVKDEMTADEEELQSAKSEVENRQKRKAEIEKDDRYVLTYVLGESSGDRGDESGSRKERSIS</sequence>
<dbReference type="Proteomes" id="UP000799424">
    <property type="component" value="Unassembled WGS sequence"/>
</dbReference>
<dbReference type="EMBL" id="MU006221">
    <property type="protein sequence ID" value="KAF2829079.1"/>
    <property type="molecule type" value="Genomic_DNA"/>
</dbReference>
<organism evidence="3 4">
    <name type="scientific">Ophiobolus disseminans</name>
    <dbReference type="NCBI Taxonomy" id="1469910"/>
    <lineage>
        <taxon>Eukaryota</taxon>
        <taxon>Fungi</taxon>
        <taxon>Dikarya</taxon>
        <taxon>Ascomycota</taxon>
        <taxon>Pezizomycotina</taxon>
        <taxon>Dothideomycetes</taxon>
        <taxon>Pleosporomycetidae</taxon>
        <taxon>Pleosporales</taxon>
        <taxon>Pleosporineae</taxon>
        <taxon>Phaeosphaeriaceae</taxon>
        <taxon>Ophiobolus</taxon>
    </lineage>
</organism>
<dbReference type="AlphaFoldDB" id="A0A6A7A8M9"/>
<feature type="compositionally biased region" description="Low complexity" evidence="2">
    <location>
        <begin position="110"/>
        <end position="127"/>
    </location>
</feature>
<keyword evidence="4" id="KW-1185">Reference proteome</keyword>
<protein>
    <submittedName>
        <fullName evidence="3">Uncharacterized protein</fullName>
    </submittedName>
</protein>
<evidence type="ECO:0000313" key="4">
    <source>
        <dbReference type="Proteomes" id="UP000799424"/>
    </source>
</evidence>
<accession>A0A6A7A8M9</accession>
<evidence type="ECO:0000256" key="1">
    <source>
        <dbReference type="SAM" id="Coils"/>
    </source>
</evidence>
<feature type="region of interest" description="Disordered" evidence="2">
    <location>
        <begin position="313"/>
        <end position="334"/>
    </location>
</feature>
<evidence type="ECO:0000256" key="2">
    <source>
        <dbReference type="SAM" id="MobiDB-lite"/>
    </source>
</evidence>
<feature type="region of interest" description="Disordered" evidence="2">
    <location>
        <begin position="24"/>
        <end position="128"/>
    </location>
</feature>
<name>A0A6A7A8M9_9PLEO</name>
<feature type="coiled-coil region" evidence="1">
    <location>
        <begin position="257"/>
        <end position="305"/>
    </location>
</feature>
<feature type="compositionally biased region" description="Acidic residues" evidence="2">
    <location>
        <begin position="31"/>
        <end position="48"/>
    </location>
</feature>
<keyword evidence="1" id="KW-0175">Coiled coil</keyword>
<reference evidence="3" key="1">
    <citation type="journal article" date="2020" name="Stud. Mycol.">
        <title>101 Dothideomycetes genomes: a test case for predicting lifestyles and emergence of pathogens.</title>
        <authorList>
            <person name="Haridas S."/>
            <person name="Albert R."/>
            <person name="Binder M."/>
            <person name="Bloem J."/>
            <person name="Labutti K."/>
            <person name="Salamov A."/>
            <person name="Andreopoulos B."/>
            <person name="Baker S."/>
            <person name="Barry K."/>
            <person name="Bills G."/>
            <person name="Bluhm B."/>
            <person name="Cannon C."/>
            <person name="Castanera R."/>
            <person name="Culley D."/>
            <person name="Daum C."/>
            <person name="Ezra D."/>
            <person name="Gonzalez J."/>
            <person name="Henrissat B."/>
            <person name="Kuo A."/>
            <person name="Liang C."/>
            <person name="Lipzen A."/>
            <person name="Lutzoni F."/>
            <person name="Magnuson J."/>
            <person name="Mondo S."/>
            <person name="Nolan M."/>
            <person name="Ohm R."/>
            <person name="Pangilinan J."/>
            <person name="Park H.-J."/>
            <person name="Ramirez L."/>
            <person name="Alfaro M."/>
            <person name="Sun H."/>
            <person name="Tritt A."/>
            <person name="Yoshinaga Y."/>
            <person name="Zwiers L.-H."/>
            <person name="Turgeon B."/>
            <person name="Goodwin S."/>
            <person name="Spatafora J."/>
            <person name="Crous P."/>
            <person name="Grigoriev I."/>
        </authorList>
    </citation>
    <scope>NUCLEOTIDE SEQUENCE</scope>
    <source>
        <strain evidence="3">CBS 113818</strain>
    </source>
</reference>
<proteinExistence type="predicted"/>
<gene>
    <name evidence="3" type="ORF">CC86DRAFT_403734</name>
</gene>
<feature type="compositionally biased region" description="Polar residues" evidence="2">
    <location>
        <begin position="69"/>
        <end position="93"/>
    </location>
</feature>
<evidence type="ECO:0000313" key="3">
    <source>
        <dbReference type="EMBL" id="KAF2829079.1"/>
    </source>
</evidence>